<dbReference type="PANTHER" id="PTHR47381:SF3">
    <property type="entry name" value="ALPHA_BETA-HYDROLASES SUPERFAMILY PROTEIN"/>
    <property type="match status" value="1"/>
</dbReference>
<proteinExistence type="predicted"/>
<evidence type="ECO:0000313" key="1">
    <source>
        <dbReference type="EMBL" id="KAJ2901223.1"/>
    </source>
</evidence>
<name>A0AAD5WSQ9_9PEZI</name>
<evidence type="ECO:0000313" key="2">
    <source>
        <dbReference type="Proteomes" id="UP001201980"/>
    </source>
</evidence>
<protein>
    <submittedName>
        <fullName evidence="1">Uncharacterized protein</fullName>
    </submittedName>
</protein>
<accession>A0AAD5WSQ9</accession>
<dbReference type="Proteomes" id="UP001201980">
    <property type="component" value="Unassembled WGS sequence"/>
</dbReference>
<gene>
    <name evidence="1" type="ORF">MKZ38_002129</name>
</gene>
<comment type="caution">
    <text evidence="1">The sequence shown here is derived from an EMBL/GenBank/DDBJ whole genome shotgun (WGS) entry which is preliminary data.</text>
</comment>
<keyword evidence="2" id="KW-1185">Reference proteome</keyword>
<sequence length="350" mass="38181">MATPNPMADPSSTTPDISVQELQMCGLMVDVYGLSELLPSPSASHITILWLHHPRLRSKVDMKPIACSVLSAFHAQHQAQHPDRGMIAIVHDQRNHGTRKVSDKANKSWRDGNATHAQDMYGVVAGCVGDAKGLMDAVEGYLFLGGGRAVDQHLVLGVSLGGHTAWQLMFDDKRVEAGVMVIGCPDFMLDLLKDRARRSKLETFKAEEASGKPFLGSNDFPPALVEACRKADPKALAFGTGPISTSPKDATEAARLKNLFDQHHLRGKRFLSCSGKDDKLVPYEISKPFMDFLVNAASTWYKDGGIYVEDKVYKGVGHSFSPGMVQDAVRFILDTVADKDKRKHAGGAKI</sequence>
<reference evidence="1" key="1">
    <citation type="submission" date="2022-07" db="EMBL/GenBank/DDBJ databases">
        <title>Draft genome sequence of Zalerion maritima ATCC 34329, a (micro)plastics degrading marine fungus.</title>
        <authorList>
            <person name="Paco A."/>
            <person name="Goncalves M.F.M."/>
            <person name="Rocha-Santos T.A.P."/>
            <person name="Alves A."/>
        </authorList>
    </citation>
    <scope>NUCLEOTIDE SEQUENCE</scope>
    <source>
        <strain evidence="1">ATCC 34329</strain>
    </source>
</reference>
<dbReference type="EMBL" id="JAKWBI020000161">
    <property type="protein sequence ID" value="KAJ2901223.1"/>
    <property type="molecule type" value="Genomic_DNA"/>
</dbReference>
<dbReference type="PANTHER" id="PTHR47381">
    <property type="entry name" value="ALPHA/BETA-HYDROLASES SUPERFAMILY PROTEIN"/>
    <property type="match status" value="1"/>
</dbReference>
<dbReference type="InterPro" id="IPR029058">
    <property type="entry name" value="AB_hydrolase_fold"/>
</dbReference>
<dbReference type="AlphaFoldDB" id="A0AAD5WSQ9"/>
<dbReference type="Gene3D" id="3.40.50.1820">
    <property type="entry name" value="alpha/beta hydrolase"/>
    <property type="match status" value="1"/>
</dbReference>
<organism evidence="1 2">
    <name type="scientific">Zalerion maritima</name>
    <dbReference type="NCBI Taxonomy" id="339359"/>
    <lineage>
        <taxon>Eukaryota</taxon>
        <taxon>Fungi</taxon>
        <taxon>Dikarya</taxon>
        <taxon>Ascomycota</taxon>
        <taxon>Pezizomycotina</taxon>
        <taxon>Sordariomycetes</taxon>
        <taxon>Lulworthiomycetidae</taxon>
        <taxon>Lulworthiales</taxon>
        <taxon>Lulworthiaceae</taxon>
        <taxon>Zalerion</taxon>
    </lineage>
</organism>
<dbReference type="SUPFAM" id="SSF53474">
    <property type="entry name" value="alpha/beta-Hydrolases"/>
    <property type="match status" value="1"/>
</dbReference>